<organism evidence="2 3">
    <name type="scientific">Pycnoporus cinnabarinus</name>
    <name type="common">Cinnabar-red polypore</name>
    <name type="synonym">Trametes cinnabarina</name>
    <dbReference type="NCBI Taxonomy" id="5643"/>
    <lineage>
        <taxon>Eukaryota</taxon>
        <taxon>Fungi</taxon>
        <taxon>Dikarya</taxon>
        <taxon>Basidiomycota</taxon>
        <taxon>Agaricomycotina</taxon>
        <taxon>Agaricomycetes</taxon>
        <taxon>Polyporales</taxon>
        <taxon>Polyporaceae</taxon>
        <taxon>Trametes</taxon>
    </lineage>
</organism>
<dbReference type="AlphaFoldDB" id="A0A060S4M7"/>
<dbReference type="OMA" id="WMESTYL"/>
<dbReference type="HOGENOM" id="CLU_416268_0_0_1"/>
<dbReference type="STRING" id="5643.A0A060S4M7"/>
<evidence type="ECO:0000313" key="2">
    <source>
        <dbReference type="EMBL" id="CDO69275.1"/>
    </source>
</evidence>
<proteinExistence type="predicted"/>
<evidence type="ECO:0008006" key="4">
    <source>
        <dbReference type="Google" id="ProtNLM"/>
    </source>
</evidence>
<feature type="compositionally biased region" description="Low complexity" evidence="1">
    <location>
        <begin position="92"/>
        <end position="111"/>
    </location>
</feature>
<dbReference type="OrthoDB" id="2123952at2759"/>
<keyword evidence="3" id="KW-1185">Reference proteome</keyword>
<gene>
    <name evidence="2" type="ORF">BN946_scf185042.g177</name>
</gene>
<dbReference type="EMBL" id="CCBP010000034">
    <property type="protein sequence ID" value="CDO69275.1"/>
    <property type="molecule type" value="Genomic_DNA"/>
</dbReference>
<evidence type="ECO:0000313" key="3">
    <source>
        <dbReference type="Proteomes" id="UP000029665"/>
    </source>
</evidence>
<reference evidence="2" key="1">
    <citation type="submission" date="2014-01" db="EMBL/GenBank/DDBJ databases">
        <title>The genome of the white-rot fungus Pycnoporus cinnabarinus: a basidiomycete model with a versatile arsenal for lignocellulosic biomass breakdown.</title>
        <authorList>
            <person name="Levasseur A."/>
            <person name="Lomascolo A."/>
            <person name="Ruiz-Duenas F.J."/>
            <person name="Uzan E."/>
            <person name="Piumi F."/>
            <person name="Kues U."/>
            <person name="Ram A.F.J."/>
            <person name="Murat C."/>
            <person name="Haon M."/>
            <person name="Benoit I."/>
            <person name="Arfi Y."/>
            <person name="Chevret D."/>
            <person name="Drula E."/>
            <person name="Kwon M.J."/>
            <person name="Gouret P."/>
            <person name="Lesage-Meessen L."/>
            <person name="Lombard V."/>
            <person name="Mariette J."/>
            <person name="Noirot C."/>
            <person name="Park J."/>
            <person name="Patyshakuliyeva A."/>
            <person name="Wieneger R.A.B."/>
            <person name="Wosten H.A.B."/>
            <person name="Martin F."/>
            <person name="Coutinho P.M."/>
            <person name="de Vries R."/>
            <person name="Martinez A.T."/>
            <person name="Klopp C."/>
            <person name="Pontarotti P."/>
            <person name="Henrissat B."/>
            <person name="Record E."/>
        </authorList>
    </citation>
    <scope>NUCLEOTIDE SEQUENCE [LARGE SCALE GENOMIC DNA]</scope>
    <source>
        <strain evidence="2">BRFM137</strain>
    </source>
</reference>
<feature type="compositionally biased region" description="Polar residues" evidence="1">
    <location>
        <begin position="13"/>
        <end position="24"/>
    </location>
</feature>
<name>A0A060S4M7_PYCCI</name>
<comment type="caution">
    <text evidence="2">The sequence shown here is derived from an EMBL/GenBank/DDBJ whole genome shotgun (WGS) entry which is preliminary data.</text>
</comment>
<evidence type="ECO:0000256" key="1">
    <source>
        <dbReference type="SAM" id="MobiDB-lite"/>
    </source>
</evidence>
<feature type="compositionally biased region" description="Basic residues" evidence="1">
    <location>
        <begin position="62"/>
        <end position="79"/>
    </location>
</feature>
<dbReference type="Proteomes" id="UP000029665">
    <property type="component" value="Unassembled WGS sequence"/>
</dbReference>
<sequence length="659" mass="72838">MEPELDSEGSPRPQGSSRGFNSSRCRIRPKISLDPEQPPTALGKPRARVYVACNQCYEAQPKRRGRDKTPGGRRARKFAKTTETVERNANLTDSDTSSNDKSSSTSSTVRSESVQLWESYENFSELLHEDLISEYDPFAVALDTLLDSSHTDEDIQRFWNEEVQDIPARPSLQFTKETWWDALLSFYASGGNAEPVDALSLTAEQRSATMRSIVTDVRALFQSSLYWVSFINIPRFFNSILDPKLRGSMQPSLLLAALALGTLALSSEAENGAPGRARALKLIDLADSAVQASLASGWVDLGLVQASWLMLYFELQSHPLRCDDRERSALLLLDSLTRLFSLTTLDADLKGPPPSQLSSSASACIGHMHMPASNHASSFNNTMGPPKTATPNTVLNAVLAAARMEYEPPQITPLSEPFVPDNTTLAPSTSPATNACNCSALTISYNWPSVRELAPGWLGTLMWPTGLSEGEFRKEECRRLVWSSVMLTASLNSYISLTGDFEYAKIVIQDPRNYALLFPGESLAMAGRPVQPNNVWTLYLRAMLLLHSCVRVRGDKSLGDGERAQFALKAWLEIEALEGALDQHTCGLERNFGFQAREMLFKSVSTFSHGIGMCGISRKSRRKETCCFIETRPKDGSSIEWLPLNASGGNSWMESTYLR</sequence>
<feature type="region of interest" description="Disordered" evidence="1">
    <location>
        <begin position="1"/>
        <end position="45"/>
    </location>
</feature>
<feature type="region of interest" description="Disordered" evidence="1">
    <location>
        <begin position="61"/>
        <end position="111"/>
    </location>
</feature>
<protein>
    <recommendedName>
        <fullName evidence="4">Transcription factor domain-containing protein</fullName>
    </recommendedName>
</protein>
<accession>A0A060S4M7</accession>